<reference evidence="2 3" key="1">
    <citation type="submission" date="2020-08" db="EMBL/GenBank/DDBJ databases">
        <authorList>
            <person name="Liu C."/>
            <person name="Sun Q."/>
        </authorList>
    </citation>
    <scope>NUCLEOTIDE SEQUENCE [LARGE SCALE GENOMIC DNA]</scope>
    <source>
        <strain evidence="2 3">N22</strain>
    </source>
</reference>
<proteinExistence type="predicted"/>
<evidence type="ECO:0000313" key="3">
    <source>
        <dbReference type="Proteomes" id="UP000587396"/>
    </source>
</evidence>
<keyword evidence="1" id="KW-1133">Transmembrane helix</keyword>
<organism evidence="2 3">
    <name type="scientific">Gordonibacter massiliensis</name>
    <name type="common">ex Traore et al. 2017</name>
    <dbReference type="NCBI Taxonomy" id="1841863"/>
    <lineage>
        <taxon>Bacteria</taxon>
        <taxon>Bacillati</taxon>
        <taxon>Actinomycetota</taxon>
        <taxon>Coriobacteriia</taxon>
        <taxon>Eggerthellales</taxon>
        <taxon>Eggerthellaceae</taxon>
        <taxon>Gordonibacter</taxon>
    </lineage>
</organism>
<keyword evidence="3" id="KW-1185">Reference proteome</keyword>
<protein>
    <recommendedName>
        <fullName evidence="4">Peptidase C39-like domain-containing protein</fullName>
    </recommendedName>
</protein>
<dbReference type="Proteomes" id="UP000587396">
    <property type="component" value="Unassembled WGS sequence"/>
</dbReference>
<dbReference type="AlphaFoldDB" id="A0A842JIV6"/>
<gene>
    <name evidence="2" type="ORF">H7313_07390</name>
</gene>
<evidence type="ECO:0008006" key="4">
    <source>
        <dbReference type="Google" id="ProtNLM"/>
    </source>
</evidence>
<keyword evidence="1" id="KW-0472">Membrane</keyword>
<accession>A0A842JIV6</accession>
<evidence type="ECO:0000313" key="2">
    <source>
        <dbReference type="EMBL" id="MBC2889169.1"/>
    </source>
</evidence>
<feature type="transmembrane region" description="Helical" evidence="1">
    <location>
        <begin position="83"/>
        <end position="105"/>
    </location>
</feature>
<dbReference type="RefSeq" id="WP_185905044.1">
    <property type="nucleotide sequence ID" value="NZ_JACMSE010000004.1"/>
</dbReference>
<evidence type="ECO:0000256" key="1">
    <source>
        <dbReference type="SAM" id="Phobius"/>
    </source>
</evidence>
<comment type="caution">
    <text evidence="2">The sequence shown here is derived from an EMBL/GenBank/DDBJ whole genome shotgun (WGS) entry which is preliminary data.</text>
</comment>
<name>A0A842JIV6_9ACTN</name>
<dbReference type="EMBL" id="JACMSE010000004">
    <property type="protein sequence ID" value="MBC2889169.1"/>
    <property type="molecule type" value="Genomic_DNA"/>
</dbReference>
<keyword evidence="1" id="KW-0812">Transmembrane</keyword>
<sequence length="302" mass="31694">MPYRGLPYFVSEQAGAGNRVDPYASERHALPDCAQGVRYSSAPRSDERRVTPYRACQTVCPPRARASRIDAQPALSDVEPLRILAAVMLMAVVAVVAAFVGIGVANGFTGIVDGAVLSIDSSNTASENVALSTAPSEWEQGTVPQLYQADYQWADRPYGSGTMGSSGAAPLSLAMVHACLTGDTATGPVEVASLAQRKGYADQPNATALLTDGAAEIGLTARLVEASELALRRQLNAGFPVICAVSSDAFGGRATYIVLCGIDEHSRLVVCDPGSVDRSEKRWSFDDVLSASTSMWAYGVAG</sequence>